<keyword evidence="2" id="KW-0808">Transferase</keyword>
<dbReference type="SUPFAM" id="SSF53335">
    <property type="entry name" value="S-adenosyl-L-methionine-dependent methyltransferases"/>
    <property type="match status" value="1"/>
</dbReference>
<dbReference type="InterPro" id="IPR013216">
    <property type="entry name" value="Methyltransf_11"/>
</dbReference>
<comment type="caution">
    <text evidence="5">The sequence shown here is derived from an EMBL/GenBank/DDBJ whole genome shotgun (WGS) entry which is preliminary data.</text>
</comment>
<sequence length="284" mass="32880">MIYNHPLFVLLYKNYDGKVFYLVTSEEVKYNRKKYMVGGKMKENKYDDEIFFEKYSQMDRSKKGLAGAGEWHELKKMLPDFKGKKVLDLGCGFGWHCIYAMEQGADSAVGIDISSKMLEEAKKKTKFSNVEYIQMPIEDINFEADSFDVVISSLAFHYVESFENICKKVNNCLVKGGEFIFSAEHPVFTAQGREDWYCDESGNILHWPVDSYYLEGKRESVFLGEKVVKYHKTLTTYLNTLLKTGFEIIGIVEAQPSEEMLKIIPEMKDELRRPMMLLVSAKKK</sequence>
<keyword evidence="6" id="KW-1185">Reference proteome</keyword>
<dbReference type="AlphaFoldDB" id="H1PRH1"/>
<reference evidence="5 6" key="1">
    <citation type="submission" date="2012-07" db="EMBL/GenBank/DDBJ databases">
        <title>The Genome Sequence of Fusobacterium ulcerans 12_1B.</title>
        <authorList>
            <consortium name="The Broad Institute Genome Sequencing Platform"/>
            <person name="Earl A."/>
            <person name="Ward D."/>
            <person name="Feldgarden M."/>
            <person name="Gevers D."/>
            <person name="Strauss J."/>
            <person name="Ambrose C.E."/>
            <person name="Allen-Vercoe E."/>
            <person name="Walker B."/>
            <person name="Young S.K."/>
            <person name="Zeng Q."/>
            <person name="Gargeya S."/>
            <person name="Fitzgerald M."/>
            <person name="Haas B."/>
            <person name="Abouelleil A."/>
            <person name="Alvarado L."/>
            <person name="Arachchi H.M."/>
            <person name="Berlin A.M."/>
            <person name="Chapman S.B."/>
            <person name="Goldberg J."/>
            <person name="Griggs A."/>
            <person name="Gujja S."/>
            <person name="Hansen M."/>
            <person name="Howarth C."/>
            <person name="Imamovic A."/>
            <person name="Larimer J."/>
            <person name="McCowen C."/>
            <person name="Montmayeur A."/>
            <person name="Murphy C."/>
            <person name="Neiman D."/>
            <person name="Pearson M."/>
            <person name="Priest M."/>
            <person name="Roberts A."/>
            <person name="Saif S."/>
            <person name="Shea T."/>
            <person name="Sisk P."/>
            <person name="Sykes S."/>
            <person name="Wortman J."/>
            <person name="Nusbaum C."/>
            <person name="Birren B."/>
        </authorList>
    </citation>
    <scope>NUCLEOTIDE SEQUENCE [LARGE SCALE GENOMIC DNA]</scope>
    <source>
        <strain evidence="5 6">12_1B</strain>
    </source>
</reference>
<dbReference type="InterPro" id="IPR029063">
    <property type="entry name" value="SAM-dependent_MTases_sf"/>
</dbReference>
<dbReference type="EMBL" id="AGWJ02000002">
    <property type="protein sequence ID" value="EHO82984.2"/>
    <property type="molecule type" value="Genomic_DNA"/>
</dbReference>
<keyword evidence="1" id="KW-0489">Methyltransferase</keyword>
<dbReference type="HOGENOM" id="CLU_049749_4_0_0"/>
<dbReference type="PATRIC" id="fig|457404.5.peg.257"/>
<gene>
    <name evidence="5" type="ORF">HMPREF0402_01014</name>
</gene>
<dbReference type="PANTHER" id="PTHR43464:SF19">
    <property type="entry name" value="UBIQUINONE BIOSYNTHESIS O-METHYLTRANSFERASE, MITOCHONDRIAL"/>
    <property type="match status" value="1"/>
</dbReference>
<feature type="domain" description="Methyltransferase type 11" evidence="4">
    <location>
        <begin position="87"/>
        <end position="181"/>
    </location>
</feature>
<dbReference type="PANTHER" id="PTHR43464">
    <property type="entry name" value="METHYLTRANSFERASE"/>
    <property type="match status" value="1"/>
</dbReference>
<protein>
    <recommendedName>
        <fullName evidence="4">Methyltransferase type 11 domain-containing protein</fullName>
    </recommendedName>
</protein>
<keyword evidence="3" id="KW-0949">S-adenosyl-L-methionine</keyword>
<accession>H1PRH1</accession>
<dbReference type="Pfam" id="PF08241">
    <property type="entry name" value="Methyltransf_11"/>
    <property type="match status" value="1"/>
</dbReference>
<proteinExistence type="predicted"/>
<dbReference type="CDD" id="cd02440">
    <property type="entry name" value="AdoMet_MTases"/>
    <property type="match status" value="1"/>
</dbReference>
<dbReference type="GO" id="GO:0032259">
    <property type="term" value="P:methylation"/>
    <property type="evidence" value="ECO:0007669"/>
    <property type="project" value="UniProtKB-KW"/>
</dbReference>
<organism evidence="5 6">
    <name type="scientific">Fusobacterium ulcerans 12-1B</name>
    <dbReference type="NCBI Taxonomy" id="457404"/>
    <lineage>
        <taxon>Bacteria</taxon>
        <taxon>Fusobacteriati</taxon>
        <taxon>Fusobacteriota</taxon>
        <taxon>Fusobacteriia</taxon>
        <taxon>Fusobacteriales</taxon>
        <taxon>Fusobacteriaceae</taxon>
        <taxon>Fusobacterium</taxon>
    </lineage>
</organism>
<evidence type="ECO:0000313" key="6">
    <source>
        <dbReference type="Proteomes" id="UP000003233"/>
    </source>
</evidence>
<evidence type="ECO:0000256" key="3">
    <source>
        <dbReference type="ARBA" id="ARBA00022691"/>
    </source>
</evidence>
<dbReference type="Proteomes" id="UP000003233">
    <property type="component" value="Unassembled WGS sequence"/>
</dbReference>
<evidence type="ECO:0000313" key="5">
    <source>
        <dbReference type="EMBL" id="EHO82984.2"/>
    </source>
</evidence>
<name>H1PRH1_9FUSO</name>
<evidence type="ECO:0000259" key="4">
    <source>
        <dbReference type="Pfam" id="PF08241"/>
    </source>
</evidence>
<dbReference type="Gene3D" id="3.40.50.150">
    <property type="entry name" value="Vaccinia Virus protein VP39"/>
    <property type="match status" value="1"/>
</dbReference>
<dbReference type="GO" id="GO:0008757">
    <property type="term" value="F:S-adenosylmethionine-dependent methyltransferase activity"/>
    <property type="evidence" value="ECO:0007669"/>
    <property type="project" value="InterPro"/>
</dbReference>
<evidence type="ECO:0000256" key="1">
    <source>
        <dbReference type="ARBA" id="ARBA00022603"/>
    </source>
</evidence>
<evidence type="ECO:0000256" key="2">
    <source>
        <dbReference type="ARBA" id="ARBA00022679"/>
    </source>
</evidence>